<reference evidence="1" key="1">
    <citation type="submission" date="2022-04" db="EMBL/GenBank/DDBJ databases">
        <title>Jade perch genome.</title>
        <authorList>
            <person name="Chao B."/>
        </authorList>
    </citation>
    <scope>NUCLEOTIDE SEQUENCE</scope>
    <source>
        <strain evidence="1">CB-2022</strain>
    </source>
</reference>
<gene>
    <name evidence="1" type="ORF">L3Q82_010163</name>
</gene>
<protein>
    <submittedName>
        <fullName evidence="1">Uncharacterized protein</fullName>
    </submittedName>
</protein>
<dbReference type="Proteomes" id="UP000831701">
    <property type="component" value="Chromosome 12"/>
</dbReference>
<feature type="non-terminal residue" evidence="1">
    <location>
        <position position="1"/>
    </location>
</feature>
<proteinExistence type="predicted"/>
<organism evidence="1 2">
    <name type="scientific">Scortum barcoo</name>
    <name type="common">barcoo grunter</name>
    <dbReference type="NCBI Taxonomy" id="214431"/>
    <lineage>
        <taxon>Eukaryota</taxon>
        <taxon>Metazoa</taxon>
        <taxon>Chordata</taxon>
        <taxon>Craniata</taxon>
        <taxon>Vertebrata</taxon>
        <taxon>Euteleostomi</taxon>
        <taxon>Actinopterygii</taxon>
        <taxon>Neopterygii</taxon>
        <taxon>Teleostei</taxon>
        <taxon>Neoteleostei</taxon>
        <taxon>Acanthomorphata</taxon>
        <taxon>Eupercaria</taxon>
        <taxon>Centrarchiformes</taxon>
        <taxon>Terapontoidei</taxon>
        <taxon>Terapontidae</taxon>
        <taxon>Scortum</taxon>
    </lineage>
</organism>
<name>A0ACB8WEN4_9TELE</name>
<evidence type="ECO:0000313" key="1">
    <source>
        <dbReference type="EMBL" id="KAI3365722.1"/>
    </source>
</evidence>
<sequence length="1117" mass="125039">FSPPRCSPKWPSPACLTPTRRSSSWPGGPSSLVSRQKGRRPRPRLRGGKGLAGPGHRPPPHLSRVMQHGTAKHLATEGQEVSEEDPCVSIVAQAEREDFQEFSPTNTQCPYSRSQLLRKHRFPSREAALMSDTEDEGFDVASKLPLFHLQRKQRRKTRRQSPGYGEEPPIIRGLWVQEIDWLKSACGDIIPPPPQFTDLVSCGGCRSADDTSSSEDRGSDSDCGPEQDSESICTHESESDLSWCAEDDEQAADSFAEEARKSNSTFALMQVSGFNSSSHAEWDSDSVGCEQSMLGTSDSSCTLSTVDPSQCFFGFDDALSDTDTVLDVLRGKVTQMPKLSGSAFFKDLIKQTLNDWKISRPANEGLIFHHLLQPNSLQYREGEEYCVLHHIQNGSYGDVFCVRDEKTGFECAAKKIPLTHFGSEEVSTWSALNSPRVVELFGAVREGLNVTLFMDLKPACLAQLLKEMNSLPEDLALHYLHQSLGALEHLHHRKVLHLDVKVDNVLLSADCRDTFLCDFGLSETLDDSGWSTKAFRGAAFPGTETHMAPEVARGDRLCAKADVWSSCCMLLHMLNGCPPWIRYYSHPLCLQIVNEPPPLWEVPSNCNNFTAKVFRAGLQKDPDRRASAKELRRKTIKALRAVGGLSSLSLRSACEKLYRGKNENSPFSSSPEIPVTPTEPSAPVSAPTMYWVSPWRTTAVDEDINDWKDSDSDSEAESEWDSRPKSLQDDYPAEKDWDTCSDSEVDIYMGEEEHTQKNYEGDWEEEGDEEEEEEEEWDSLVSTEYLRALRGLFPLLQKGQQTNEYLWGSEPELEYLRDDVAIGTTIQTPSPEPRDDPPSCFSCSDTSQLDASDKDHSDHSSDDLSSGVFSSCNSQTDGHLEWLASANQPSSYCFEGVDIWIENVQGECLRIRERRQVKVGHVAIGISDQVRHSFVTMGNVFANLFKGLFGKKEMRILMVGLDAAGKTTILYKLKLGEIVTTIPTIGFNVETVEYKNISFTVWDVGGQDKIRPLWRHYFQNTQGLIFVVDSNDRERVNEAREELSRMLAEDELRDAVLLVFANKQDLPNAMNAAEITDKLGLHALRQRSWYIQATCATSGDGLYEGLDWLSNQLKNHK</sequence>
<comment type="caution">
    <text evidence="1">The sequence shown here is derived from an EMBL/GenBank/DDBJ whole genome shotgun (WGS) entry which is preliminary data.</text>
</comment>
<keyword evidence="2" id="KW-1185">Reference proteome</keyword>
<accession>A0ACB8WEN4</accession>
<dbReference type="EMBL" id="CM041542">
    <property type="protein sequence ID" value="KAI3365722.1"/>
    <property type="molecule type" value="Genomic_DNA"/>
</dbReference>
<evidence type="ECO:0000313" key="2">
    <source>
        <dbReference type="Proteomes" id="UP000831701"/>
    </source>
</evidence>